<evidence type="ECO:0000313" key="2">
    <source>
        <dbReference type="Proteomes" id="UP000299102"/>
    </source>
</evidence>
<accession>A0A4C1VRI0</accession>
<evidence type="ECO:0000313" key="1">
    <source>
        <dbReference type="EMBL" id="GBP41140.1"/>
    </source>
</evidence>
<keyword evidence="2" id="KW-1185">Reference proteome</keyword>
<proteinExistence type="predicted"/>
<name>A0A4C1VRI0_EUMVA</name>
<reference evidence="1 2" key="1">
    <citation type="journal article" date="2019" name="Commun. Biol.">
        <title>The bagworm genome reveals a unique fibroin gene that provides high tensile strength.</title>
        <authorList>
            <person name="Kono N."/>
            <person name="Nakamura H."/>
            <person name="Ohtoshi R."/>
            <person name="Tomita M."/>
            <person name="Numata K."/>
            <person name="Arakawa K."/>
        </authorList>
    </citation>
    <scope>NUCLEOTIDE SEQUENCE [LARGE SCALE GENOMIC DNA]</scope>
</reference>
<comment type="caution">
    <text evidence="1">The sequence shown here is derived from an EMBL/GenBank/DDBJ whole genome shotgun (WGS) entry which is preliminary data.</text>
</comment>
<evidence type="ECO:0008006" key="3">
    <source>
        <dbReference type="Google" id="ProtNLM"/>
    </source>
</evidence>
<sequence>MFTTRLRLLSINRLHRVPSSCKFSGHSDLFKAVGDRFSNAPTPSARSFRYDRDCRTAPGACIINPDDEPLRSLSTATASVLIWPVNLLKSYVSLCIFFVEELSTKVKRGQSVGKNMVASFFRMTDHYTTIVLEDEKQSLQAWCTNNCTPLLLEKVLEKPPCNRIILHHDNTSPYAARQLTIWGHKSRSATIGYVNAWNRWACWAEPKRAEWTRPRHPIVSPDRVTQPCHSSVSL</sequence>
<organism evidence="1 2">
    <name type="scientific">Eumeta variegata</name>
    <name type="common">Bagworm moth</name>
    <name type="synonym">Eumeta japonica</name>
    <dbReference type="NCBI Taxonomy" id="151549"/>
    <lineage>
        <taxon>Eukaryota</taxon>
        <taxon>Metazoa</taxon>
        <taxon>Ecdysozoa</taxon>
        <taxon>Arthropoda</taxon>
        <taxon>Hexapoda</taxon>
        <taxon>Insecta</taxon>
        <taxon>Pterygota</taxon>
        <taxon>Neoptera</taxon>
        <taxon>Endopterygota</taxon>
        <taxon>Lepidoptera</taxon>
        <taxon>Glossata</taxon>
        <taxon>Ditrysia</taxon>
        <taxon>Tineoidea</taxon>
        <taxon>Psychidae</taxon>
        <taxon>Oiketicinae</taxon>
        <taxon>Eumeta</taxon>
    </lineage>
</organism>
<protein>
    <recommendedName>
        <fullName evidence="3">Mariner Mos1 transposase</fullName>
    </recommendedName>
</protein>
<dbReference type="EMBL" id="BGZK01000394">
    <property type="protein sequence ID" value="GBP41140.1"/>
    <property type="molecule type" value="Genomic_DNA"/>
</dbReference>
<dbReference type="AlphaFoldDB" id="A0A4C1VRI0"/>
<gene>
    <name evidence="1" type="ORF">EVAR_31265_1</name>
</gene>
<dbReference type="Proteomes" id="UP000299102">
    <property type="component" value="Unassembled WGS sequence"/>
</dbReference>